<dbReference type="SUPFAM" id="SSF53335">
    <property type="entry name" value="S-adenosyl-L-methionine-dependent methyltransferases"/>
    <property type="match status" value="1"/>
</dbReference>
<dbReference type="GO" id="GO:0005737">
    <property type="term" value="C:cytoplasm"/>
    <property type="evidence" value="ECO:0007669"/>
    <property type="project" value="TreeGrafter"/>
</dbReference>
<dbReference type="AlphaFoldDB" id="A7GX67"/>
<evidence type="ECO:0000313" key="10">
    <source>
        <dbReference type="EMBL" id="EAU00023.2"/>
    </source>
</evidence>
<keyword evidence="4" id="KW-0949">S-adenosyl-L-methionine</keyword>
<dbReference type="Gene3D" id="3.40.50.150">
    <property type="entry name" value="Vaccinia Virus protein VP39"/>
    <property type="match status" value="1"/>
</dbReference>
<sequence>MNKIKISEKFNMSNKVTVFNGDCLKLLQKIPDEFCDLIITSPPYCMGKAYENIHDDIETFKNQQITIFDDIYRVLKVGGSLCWQIGYHVNKLELIPLDFYIYQIFMGNSKKYEHPLVLRNRIIWTFGHGLNSLRRFSGRHETILWFTKGKEYSFNLDCIRIPQRYPGKRYYKGKNKGKFSGNPLGKNPSDVWDIPNVKANHIEKTEHPCQFPIAIPQRLIKALTPINGIVFDPFMGSGTSGVASILENRKFIGAEIQKEYFDIAKNRIQDAINGVAKVREDIPVMEPDKNSLVAKLPEEFSIIRGEVAK</sequence>
<evidence type="ECO:0000256" key="6">
    <source>
        <dbReference type="ARBA" id="ARBA00023125"/>
    </source>
</evidence>
<name>A7GX67_CAMC5</name>
<dbReference type="InterPro" id="IPR017985">
    <property type="entry name" value="MeTrfase_CN4_CS"/>
</dbReference>
<dbReference type="Proteomes" id="UP000006380">
    <property type="component" value="Chromosome"/>
</dbReference>
<gene>
    <name evidence="10" type="ORF">CCV52592_0941</name>
</gene>
<keyword evidence="5" id="KW-0680">Restriction system</keyword>
<dbReference type="Pfam" id="PF01555">
    <property type="entry name" value="N6_N4_Mtase"/>
    <property type="match status" value="1"/>
</dbReference>
<dbReference type="REBASE" id="15938">
    <property type="entry name" value="M.Ccu92ORF941P"/>
</dbReference>
<protein>
    <recommendedName>
        <fullName evidence="8">Methyltransferase</fullName>
        <ecNumber evidence="8">2.1.1.-</ecNumber>
    </recommendedName>
</protein>
<dbReference type="GO" id="GO:0003677">
    <property type="term" value="F:DNA binding"/>
    <property type="evidence" value="ECO:0007669"/>
    <property type="project" value="UniProtKB-KW"/>
</dbReference>
<dbReference type="PROSITE" id="PS00093">
    <property type="entry name" value="N4_MTASE"/>
    <property type="match status" value="1"/>
</dbReference>
<dbReference type="GO" id="GO:0009307">
    <property type="term" value="P:DNA restriction-modification system"/>
    <property type="evidence" value="ECO:0007669"/>
    <property type="project" value="UniProtKB-KW"/>
</dbReference>
<dbReference type="HOGENOM" id="CLU_024927_2_1_7"/>
<dbReference type="KEGG" id="ccv:CCV52592_0941"/>
<comment type="similarity">
    <text evidence="1">Belongs to the N(4)/N(6)-methyltransferase family. N(4) subfamily.</text>
</comment>
<dbReference type="PANTHER" id="PTHR13370:SF3">
    <property type="entry name" value="TRNA (GUANINE(10)-N2)-METHYLTRANSFERASE HOMOLOG"/>
    <property type="match status" value="1"/>
</dbReference>
<evidence type="ECO:0000256" key="2">
    <source>
        <dbReference type="ARBA" id="ARBA00022603"/>
    </source>
</evidence>
<dbReference type="STRING" id="360105.CCV52592_0941"/>
<dbReference type="GO" id="GO:0009007">
    <property type="term" value="F:site-specific DNA-methyltransferase (adenine-specific) activity"/>
    <property type="evidence" value="ECO:0007669"/>
    <property type="project" value="TreeGrafter"/>
</dbReference>
<dbReference type="InterPro" id="IPR002941">
    <property type="entry name" value="DNA_methylase_N4/N6"/>
</dbReference>
<evidence type="ECO:0000256" key="3">
    <source>
        <dbReference type="ARBA" id="ARBA00022679"/>
    </source>
</evidence>
<dbReference type="EC" id="2.1.1.-" evidence="8"/>
<dbReference type="RefSeq" id="WP_011991993.1">
    <property type="nucleotide sequence ID" value="NC_009715.2"/>
</dbReference>
<dbReference type="CDD" id="cd02440">
    <property type="entry name" value="AdoMet_MTases"/>
    <property type="match status" value="1"/>
</dbReference>
<keyword evidence="3" id="KW-0808">Transferase</keyword>
<dbReference type="GO" id="GO:0008170">
    <property type="term" value="F:N-methyltransferase activity"/>
    <property type="evidence" value="ECO:0007669"/>
    <property type="project" value="InterPro"/>
</dbReference>
<evidence type="ECO:0000256" key="4">
    <source>
        <dbReference type="ARBA" id="ARBA00022691"/>
    </source>
</evidence>
<reference evidence="10" key="1">
    <citation type="submission" date="2016-07" db="EMBL/GenBank/DDBJ databases">
        <title>Comparative genomics of the Campylobacter concisus group.</title>
        <authorList>
            <person name="Miller W.G."/>
            <person name="Yee E."/>
            <person name="Chapman M.H."/>
            <person name="Huynh S."/>
            <person name="Bono J.L."/>
            <person name="On S.L.W."/>
            <person name="StLeger J."/>
            <person name="Foster G."/>
            <person name="Parker C.T."/>
        </authorList>
    </citation>
    <scope>NUCLEOTIDE SEQUENCE</scope>
    <source>
        <strain evidence="10">525.92</strain>
    </source>
</reference>
<feature type="domain" description="DNA methylase N-4/N-6" evidence="9">
    <location>
        <begin position="36"/>
        <end position="265"/>
    </location>
</feature>
<evidence type="ECO:0000256" key="5">
    <source>
        <dbReference type="ARBA" id="ARBA00022747"/>
    </source>
</evidence>
<proteinExistence type="inferred from homology"/>
<evidence type="ECO:0000313" key="11">
    <source>
        <dbReference type="Proteomes" id="UP000006380"/>
    </source>
</evidence>
<dbReference type="GO" id="GO:0015667">
    <property type="term" value="F:site-specific DNA-methyltransferase (cytosine-N4-specific) activity"/>
    <property type="evidence" value="ECO:0007669"/>
    <property type="project" value="UniProtKB-EC"/>
</dbReference>
<evidence type="ECO:0000256" key="1">
    <source>
        <dbReference type="ARBA" id="ARBA00010203"/>
    </source>
</evidence>
<dbReference type="EMBL" id="CP000767">
    <property type="protein sequence ID" value="EAU00023.2"/>
    <property type="molecule type" value="Genomic_DNA"/>
</dbReference>
<dbReference type="GO" id="GO:0032259">
    <property type="term" value="P:methylation"/>
    <property type="evidence" value="ECO:0007669"/>
    <property type="project" value="UniProtKB-KW"/>
</dbReference>
<organism evidence="10 11">
    <name type="scientific">Campylobacter curvus (strain 525.92)</name>
    <dbReference type="NCBI Taxonomy" id="360105"/>
    <lineage>
        <taxon>Bacteria</taxon>
        <taxon>Pseudomonadati</taxon>
        <taxon>Campylobacterota</taxon>
        <taxon>Epsilonproteobacteria</taxon>
        <taxon>Campylobacterales</taxon>
        <taxon>Campylobacteraceae</taxon>
        <taxon>Campylobacter</taxon>
    </lineage>
</organism>
<keyword evidence="6" id="KW-0238">DNA-binding</keyword>
<evidence type="ECO:0000256" key="7">
    <source>
        <dbReference type="ARBA" id="ARBA00049120"/>
    </source>
</evidence>
<dbReference type="InterPro" id="IPR029063">
    <property type="entry name" value="SAM-dependent_MTases_sf"/>
</dbReference>
<evidence type="ECO:0000259" key="9">
    <source>
        <dbReference type="Pfam" id="PF01555"/>
    </source>
</evidence>
<dbReference type="PRINTS" id="PR00508">
    <property type="entry name" value="S21N4MTFRASE"/>
</dbReference>
<keyword evidence="11" id="KW-1185">Reference proteome</keyword>
<comment type="catalytic activity">
    <reaction evidence="7">
        <text>a 2'-deoxycytidine in DNA + S-adenosyl-L-methionine = an N(4)-methyl-2'-deoxycytidine in DNA + S-adenosyl-L-homocysteine + H(+)</text>
        <dbReference type="Rhea" id="RHEA:16857"/>
        <dbReference type="Rhea" id="RHEA-COMP:11369"/>
        <dbReference type="Rhea" id="RHEA-COMP:13674"/>
        <dbReference type="ChEBI" id="CHEBI:15378"/>
        <dbReference type="ChEBI" id="CHEBI:57856"/>
        <dbReference type="ChEBI" id="CHEBI:59789"/>
        <dbReference type="ChEBI" id="CHEBI:85452"/>
        <dbReference type="ChEBI" id="CHEBI:137933"/>
        <dbReference type="EC" id="2.1.1.113"/>
    </reaction>
</comment>
<evidence type="ECO:0000256" key="8">
    <source>
        <dbReference type="RuleBase" id="RU362026"/>
    </source>
</evidence>
<dbReference type="InterPro" id="IPR001091">
    <property type="entry name" value="RM_Methyltransferase"/>
</dbReference>
<keyword evidence="2 10" id="KW-0489">Methyltransferase</keyword>
<accession>A7GX67</accession>
<dbReference type="PANTHER" id="PTHR13370">
    <property type="entry name" value="RNA METHYLASE-RELATED"/>
    <property type="match status" value="1"/>
</dbReference>